<protein>
    <recommendedName>
        <fullName evidence="3">histidine kinase</fullName>
        <ecNumber evidence="3">2.7.13.3</ecNumber>
    </recommendedName>
</protein>
<reference evidence="14 15" key="1">
    <citation type="journal article" date="2019" name="Emerg. Microbes Infect.">
        <title>Comprehensive subspecies identification of 175 nontuberculous mycobacteria species based on 7547 genomic profiles.</title>
        <authorList>
            <person name="Matsumoto Y."/>
            <person name="Kinjo T."/>
            <person name="Motooka D."/>
            <person name="Nabeya D."/>
            <person name="Jung N."/>
            <person name="Uechi K."/>
            <person name="Horii T."/>
            <person name="Iida T."/>
            <person name="Fujita J."/>
            <person name="Nakamura S."/>
        </authorList>
    </citation>
    <scope>NUCLEOTIDE SEQUENCE [LARGE SCALE GENOMIC DNA]</scope>
    <source>
        <strain evidence="14 15">JCM 30996</strain>
    </source>
</reference>
<organism evidence="14 15">
    <name type="scientific">Mycolicibacterium hippocampi</name>
    <dbReference type="NCBI Taxonomy" id="659824"/>
    <lineage>
        <taxon>Bacteria</taxon>
        <taxon>Bacillati</taxon>
        <taxon>Actinomycetota</taxon>
        <taxon>Actinomycetes</taxon>
        <taxon>Mycobacteriales</taxon>
        <taxon>Mycobacteriaceae</taxon>
        <taxon>Mycolicibacterium</taxon>
    </lineage>
</organism>
<proteinExistence type="predicted"/>
<dbReference type="SMART" id="SM00387">
    <property type="entry name" value="HATPase_c"/>
    <property type="match status" value="1"/>
</dbReference>
<evidence type="ECO:0000256" key="6">
    <source>
        <dbReference type="ARBA" id="ARBA00022692"/>
    </source>
</evidence>
<evidence type="ECO:0000256" key="11">
    <source>
        <dbReference type="SAM" id="Phobius"/>
    </source>
</evidence>
<accession>A0A7I9ZJB7</accession>
<dbReference type="PROSITE" id="PS50109">
    <property type="entry name" value="HIS_KIN"/>
    <property type="match status" value="1"/>
</dbReference>
<dbReference type="Pfam" id="PF00512">
    <property type="entry name" value="HisKA"/>
    <property type="match status" value="1"/>
</dbReference>
<dbReference type="Pfam" id="PF02518">
    <property type="entry name" value="HATPase_c"/>
    <property type="match status" value="1"/>
</dbReference>
<name>A0A7I9ZJB7_9MYCO</name>
<evidence type="ECO:0000256" key="1">
    <source>
        <dbReference type="ARBA" id="ARBA00000085"/>
    </source>
</evidence>
<dbReference type="Gene3D" id="3.30.565.10">
    <property type="entry name" value="Histidine kinase-like ATPase, C-terminal domain"/>
    <property type="match status" value="1"/>
</dbReference>
<dbReference type="EMBL" id="BLLB01000002">
    <property type="protein sequence ID" value="GFH00787.1"/>
    <property type="molecule type" value="Genomic_DNA"/>
</dbReference>
<dbReference type="PROSITE" id="PS50885">
    <property type="entry name" value="HAMP"/>
    <property type="match status" value="1"/>
</dbReference>
<evidence type="ECO:0000256" key="9">
    <source>
        <dbReference type="ARBA" id="ARBA00023012"/>
    </source>
</evidence>
<dbReference type="InterPro" id="IPR003660">
    <property type="entry name" value="HAMP_dom"/>
</dbReference>
<feature type="domain" description="HAMP" evidence="13">
    <location>
        <begin position="168"/>
        <end position="219"/>
    </location>
</feature>
<dbReference type="InterPro" id="IPR003661">
    <property type="entry name" value="HisK_dim/P_dom"/>
</dbReference>
<dbReference type="Gene3D" id="1.10.287.130">
    <property type="match status" value="1"/>
</dbReference>
<evidence type="ECO:0000256" key="2">
    <source>
        <dbReference type="ARBA" id="ARBA00004236"/>
    </source>
</evidence>
<dbReference type="SUPFAM" id="SSF55874">
    <property type="entry name" value="ATPase domain of HSP90 chaperone/DNA topoisomerase II/histidine kinase"/>
    <property type="match status" value="1"/>
</dbReference>
<dbReference type="RefSeq" id="WP_163887683.1">
    <property type="nucleotide sequence ID" value="NZ_BLLB01000002.1"/>
</dbReference>
<dbReference type="AlphaFoldDB" id="A0A7I9ZJB7"/>
<dbReference type="SMART" id="SM00388">
    <property type="entry name" value="HisKA"/>
    <property type="match status" value="1"/>
</dbReference>
<sequence>MAADNSPRLPRFLRSASLRTRVAIASAAAAAAVVAVFTILTSLVLANNDAVQLDRRLDAIVDASVFPEQLTDPRRGVLQTGRSRSSGQVVFQRGFQLPPLPPGTENVVVNGVEYRVRTVPVDQAGGVLMSIGIRADSVLLNRARIPSYIAVGVVTVLIAAGLGWLLAGPAIRPLRKLTEHTKQLGKGADEMPAVHGVREAEDLSEAMSAMLSRLAAAQRATTNSLQAAQDFAANAAHELRTPLTAMRADLDTLRIHDLPEEERAEVVGDLSRAQRRVEGIITALGQLASGQLAQAEDREVIDVTDMLDRVARENMRVSRGVQIDMDVADDLGTVWGWPGGLRLAVDNLVRNAITHGDATRILLAAHRHDGTMTIVVDDNGRGLPAEEHESVLGRFSRGSNAAPGGSGLGLALVAQQATLHGGTIELSDGPLGGLRATFTMLISPQLHEDSEE</sequence>
<evidence type="ECO:0000256" key="8">
    <source>
        <dbReference type="ARBA" id="ARBA00022989"/>
    </source>
</evidence>
<dbReference type="InterPro" id="IPR004358">
    <property type="entry name" value="Sig_transdc_His_kin-like_C"/>
</dbReference>
<keyword evidence="10 11" id="KW-0472">Membrane</keyword>
<keyword evidence="7 14" id="KW-0418">Kinase</keyword>
<dbReference type="PANTHER" id="PTHR45436:SF5">
    <property type="entry name" value="SENSOR HISTIDINE KINASE TRCS"/>
    <property type="match status" value="1"/>
</dbReference>
<evidence type="ECO:0000256" key="3">
    <source>
        <dbReference type="ARBA" id="ARBA00012438"/>
    </source>
</evidence>
<dbReference type="Proteomes" id="UP000465304">
    <property type="component" value="Unassembled WGS sequence"/>
</dbReference>
<dbReference type="InterPro" id="IPR050428">
    <property type="entry name" value="TCS_sensor_his_kinase"/>
</dbReference>
<dbReference type="InterPro" id="IPR036890">
    <property type="entry name" value="HATPase_C_sf"/>
</dbReference>
<dbReference type="InterPro" id="IPR036097">
    <property type="entry name" value="HisK_dim/P_sf"/>
</dbReference>
<dbReference type="PRINTS" id="PR00344">
    <property type="entry name" value="BCTRLSENSOR"/>
</dbReference>
<dbReference type="GO" id="GO:0005886">
    <property type="term" value="C:plasma membrane"/>
    <property type="evidence" value="ECO:0007669"/>
    <property type="project" value="UniProtKB-SubCell"/>
</dbReference>
<keyword evidence="15" id="KW-1185">Reference proteome</keyword>
<feature type="transmembrane region" description="Helical" evidence="11">
    <location>
        <begin position="145"/>
        <end position="167"/>
    </location>
</feature>
<keyword evidence="9" id="KW-0902">Two-component regulatory system</keyword>
<dbReference type="CDD" id="cd00082">
    <property type="entry name" value="HisKA"/>
    <property type="match status" value="1"/>
</dbReference>
<dbReference type="CDD" id="cd00075">
    <property type="entry name" value="HATPase"/>
    <property type="match status" value="1"/>
</dbReference>
<evidence type="ECO:0000259" key="12">
    <source>
        <dbReference type="PROSITE" id="PS50109"/>
    </source>
</evidence>
<evidence type="ECO:0000313" key="15">
    <source>
        <dbReference type="Proteomes" id="UP000465304"/>
    </source>
</evidence>
<evidence type="ECO:0000256" key="5">
    <source>
        <dbReference type="ARBA" id="ARBA00022679"/>
    </source>
</evidence>
<feature type="transmembrane region" description="Helical" evidence="11">
    <location>
        <begin position="21"/>
        <end position="46"/>
    </location>
</feature>
<evidence type="ECO:0000313" key="14">
    <source>
        <dbReference type="EMBL" id="GFH00787.1"/>
    </source>
</evidence>
<dbReference type="GO" id="GO:0000155">
    <property type="term" value="F:phosphorelay sensor kinase activity"/>
    <property type="evidence" value="ECO:0007669"/>
    <property type="project" value="InterPro"/>
</dbReference>
<feature type="domain" description="Histidine kinase" evidence="12">
    <location>
        <begin position="234"/>
        <end position="444"/>
    </location>
</feature>
<dbReference type="EC" id="2.7.13.3" evidence="3"/>
<evidence type="ECO:0000256" key="4">
    <source>
        <dbReference type="ARBA" id="ARBA00022553"/>
    </source>
</evidence>
<keyword evidence="5" id="KW-0808">Transferase</keyword>
<evidence type="ECO:0000256" key="10">
    <source>
        <dbReference type="ARBA" id="ARBA00023136"/>
    </source>
</evidence>
<comment type="caution">
    <text evidence="14">The sequence shown here is derived from an EMBL/GenBank/DDBJ whole genome shotgun (WGS) entry which is preliminary data.</text>
</comment>
<evidence type="ECO:0000259" key="13">
    <source>
        <dbReference type="PROSITE" id="PS50885"/>
    </source>
</evidence>
<keyword evidence="8 11" id="KW-1133">Transmembrane helix</keyword>
<gene>
    <name evidence="14" type="ORF">MHIP_12700</name>
</gene>
<dbReference type="Gene3D" id="6.10.340.10">
    <property type="match status" value="1"/>
</dbReference>
<comment type="catalytic activity">
    <reaction evidence="1">
        <text>ATP + protein L-histidine = ADP + protein N-phospho-L-histidine.</text>
        <dbReference type="EC" id="2.7.13.3"/>
    </reaction>
</comment>
<keyword evidence="4" id="KW-0597">Phosphoprotein</keyword>
<evidence type="ECO:0000256" key="7">
    <source>
        <dbReference type="ARBA" id="ARBA00022777"/>
    </source>
</evidence>
<dbReference type="InterPro" id="IPR003594">
    <property type="entry name" value="HATPase_dom"/>
</dbReference>
<keyword evidence="6 11" id="KW-0812">Transmembrane</keyword>
<dbReference type="PANTHER" id="PTHR45436">
    <property type="entry name" value="SENSOR HISTIDINE KINASE YKOH"/>
    <property type="match status" value="1"/>
</dbReference>
<comment type="subcellular location">
    <subcellularLocation>
        <location evidence="2">Cell membrane</location>
    </subcellularLocation>
</comment>
<dbReference type="InterPro" id="IPR005467">
    <property type="entry name" value="His_kinase_dom"/>
</dbReference>
<dbReference type="SUPFAM" id="SSF47384">
    <property type="entry name" value="Homodimeric domain of signal transducing histidine kinase"/>
    <property type="match status" value="1"/>
</dbReference>